<dbReference type="EMBL" id="GBRH01219899">
    <property type="protein sequence ID" value="JAD77996.1"/>
    <property type="molecule type" value="Transcribed_RNA"/>
</dbReference>
<organism evidence="1">
    <name type="scientific">Arundo donax</name>
    <name type="common">Giant reed</name>
    <name type="synonym">Donax arundinaceus</name>
    <dbReference type="NCBI Taxonomy" id="35708"/>
    <lineage>
        <taxon>Eukaryota</taxon>
        <taxon>Viridiplantae</taxon>
        <taxon>Streptophyta</taxon>
        <taxon>Embryophyta</taxon>
        <taxon>Tracheophyta</taxon>
        <taxon>Spermatophyta</taxon>
        <taxon>Magnoliopsida</taxon>
        <taxon>Liliopsida</taxon>
        <taxon>Poales</taxon>
        <taxon>Poaceae</taxon>
        <taxon>PACMAD clade</taxon>
        <taxon>Arundinoideae</taxon>
        <taxon>Arundineae</taxon>
        <taxon>Arundo</taxon>
    </lineage>
</organism>
<accession>A0A0A9CQZ1</accession>
<reference evidence="1" key="1">
    <citation type="submission" date="2014-09" db="EMBL/GenBank/DDBJ databases">
        <authorList>
            <person name="Magalhaes I.L.F."/>
            <person name="Oliveira U."/>
            <person name="Santos F.R."/>
            <person name="Vidigal T.H.D.A."/>
            <person name="Brescovit A.D."/>
            <person name="Santos A.J."/>
        </authorList>
    </citation>
    <scope>NUCLEOTIDE SEQUENCE</scope>
    <source>
        <tissue evidence="1">Shoot tissue taken approximately 20 cm above the soil surface</tissue>
    </source>
</reference>
<name>A0A0A9CQZ1_ARUDO</name>
<proteinExistence type="predicted"/>
<protein>
    <submittedName>
        <fullName evidence="1">SCRK1</fullName>
    </submittedName>
</protein>
<sequence>MSSTLSSSAVRSMSALGLR</sequence>
<dbReference type="AlphaFoldDB" id="A0A0A9CQZ1"/>
<evidence type="ECO:0000313" key="1">
    <source>
        <dbReference type="EMBL" id="JAD77996.1"/>
    </source>
</evidence>
<reference evidence="1" key="2">
    <citation type="journal article" date="2015" name="Data Brief">
        <title>Shoot transcriptome of the giant reed, Arundo donax.</title>
        <authorList>
            <person name="Barrero R.A."/>
            <person name="Guerrero F.D."/>
            <person name="Moolhuijzen P."/>
            <person name="Goolsby J.A."/>
            <person name="Tidwell J."/>
            <person name="Bellgard S.E."/>
            <person name="Bellgard M.I."/>
        </authorList>
    </citation>
    <scope>NUCLEOTIDE SEQUENCE</scope>
    <source>
        <tissue evidence="1">Shoot tissue taken approximately 20 cm above the soil surface</tissue>
    </source>
</reference>